<dbReference type="InterPro" id="IPR037523">
    <property type="entry name" value="VOC_core"/>
</dbReference>
<proteinExistence type="predicted"/>
<comment type="caution">
    <text evidence="2">The sequence shown here is derived from an EMBL/GenBank/DDBJ whole genome shotgun (WGS) entry which is preliminary data.</text>
</comment>
<dbReference type="InterPro" id="IPR004360">
    <property type="entry name" value="Glyas_Fos-R_dOase_dom"/>
</dbReference>
<dbReference type="PANTHER" id="PTHR33993:SF2">
    <property type="entry name" value="VOC DOMAIN-CONTAINING PROTEIN"/>
    <property type="match status" value="1"/>
</dbReference>
<dbReference type="OrthoDB" id="9804235at2"/>
<dbReference type="PROSITE" id="PS51819">
    <property type="entry name" value="VOC"/>
    <property type="match status" value="1"/>
</dbReference>
<dbReference type="Proteomes" id="UP000292855">
    <property type="component" value="Unassembled WGS sequence"/>
</dbReference>
<dbReference type="InterPro" id="IPR052164">
    <property type="entry name" value="Anthracycline_SecMetBiosynth"/>
</dbReference>
<dbReference type="PANTHER" id="PTHR33993">
    <property type="entry name" value="GLYOXALASE-RELATED"/>
    <property type="match status" value="1"/>
</dbReference>
<organism evidence="2 3">
    <name type="scientific">Sphingobacterium corticibacterium</name>
    <dbReference type="NCBI Taxonomy" id="2484746"/>
    <lineage>
        <taxon>Bacteria</taxon>
        <taxon>Pseudomonadati</taxon>
        <taxon>Bacteroidota</taxon>
        <taxon>Sphingobacteriia</taxon>
        <taxon>Sphingobacteriales</taxon>
        <taxon>Sphingobacteriaceae</taxon>
        <taxon>Sphingobacterium</taxon>
    </lineage>
</organism>
<protein>
    <submittedName>
        <fullName evidence="2">VOC family protein</fullName>
    </submittedName>
</protein>
<dbReference type="AlphaFoldDB" id="A0A4Q6XXS0"/>
<evidence type="ECO:0000259" key="1">
    <source>
        <dbReference type="PROSITE" id="PS51819"/>
    </source>
</evidence>
<name>A0A4Q6XXS0_9SPHI</name>
<reference evidence="2 3" key="1">
    <citation type="submission" date="2019-02" db="EMBL/GenBank/DDBJ databases">
        <authorList>
            <person name="Li Y."/>
        </authorList>
    </citation>
    <scope>NUCLEOTIDE SEQUENCE [LARGE SCALE GENOMIC DNA]</scope>
    <source>
        <strain evidence="2 3">30C10-4-7</strain>
    </source>
</reference>
<dbReference type="Gene3D" id="3.10.180.10">
    <property type="entry name" value="2,3-Dihydroxybiphenyl 1,2-Dioxygenase, domain 1"/>
    <property type="match status" value="1"/>
</dbReference>
<sequence length="128" mass="14482">MTAQKTNPVVYFEIPVNDMQRAITFYRAVFGFTFEQEELDGYDMAFFPLNEDQPGITGALAKGDVYQPSHQGAILYFYTEDIDKALVNASLLGAQMLYPKMINTDHGFIVAEIEDSEGNRIALRQPYL</sequence>
<dbReference type="EMBL" id="SGIT01000001">
    <property type="protein sequence ID" value="RZF62224.1"/>
    <property type="molecule type" value="Genomic_DNA"/>
</dbReference>
<accession>A0A4Q6XXS0</accession>
<dbReference type="SUPFAM" id="SSF54593">
    <property type="entry name" value="Glyoxalase/Bleomycin resistance protein/Dihydroxybiphenyl dioxygenase"/>
    <property type="match status" value="1"/>
</dbReference>
<evidence type="ECO:0000313" key="3">
    <source>
        <dbReference type="Proteomes" id="UP000292855"/>
    </source>
</evidence>
<dbReference type="Pfam" id="PF00903">
    <property type="entry name" value="Glyoxalase"/>
    <property type="match status" value="1"/>
</dbReference>
<keyword evidence="3" id="KW-1185">Reference proteome</keyword>
<dbReference type="RefSeq" id="WP_130140453.1">
    <property type="nucleotide sequence ID" value="NZ_SGIT01000001.1"/>
</dbReference>
<gene>
    <name evidence="2" type="ORF">EWE74_05320</name>
</gene>
<dbReference type="InterPro" id="IPR029068">
    <property type="entry name" value="Glyas_Bleomycin-R_OHBP_Dase"/>
</dbReference>
<dbReference type="CDD" id="cd07247">
    <property type="entry name" value="SgaA_N_like"/>
    <property type="match status" value="1"/>
</dbReference>
<feature type="domain" description="VOC" evidence="1">
    <location>
        <begin position="8"/>
        <end position="126"/>
    </location>
</feature>
<evidence type="ECO:0000313" key="2">
    <source>
        <dbReference type="EMBL" id="RZF62224.1"/>
    </source>
</evidence>